<feature type="coiled-coil region" evidence="1">
    <location>
        <begin position="117"/>
        <end position="144"/>
    </location>
</feature>
<accession>A0A937ACY1</accession>
<evidence type="ECO:0000313" key="4">
    <source>
        <dbReference type="Proteomes" id="UP000642920"/>
    </source>
</evidence>
<keyword evidence="1" id="KW-0175">Coiled coil</keyword>
<feature type="transmembrane region" description="Helical" evidence="2">
    <location>
        <begin position="40"/>
        <end position="59"/>
    </location>
</feature>
<evidence type="ECO:0000256" key="2">
    <source>
        <dbReference type="SAM" id="Phobius"/>
    </source>
</evidence>
<dbReference type="PANTHER" id="PTHR36970">
    <property type="entry name" value="UNNAMED PRODUCT"/>
    <property type="match status" value="1"/>
</dbReference>
<gene>
    <name evidence="3" type="ORF">JKP34_01690</name>
</gene>
<name>A0A937ACY1_9BACT</name>
<organism evidence="3 4">
    <name type="scientific">Marivirga atlantica</name>
    <dbReference type="NCBI Taxonomy" id="1548457"/>
    <lineage>
        <taxon>Bacteria</taxon>
        <taxon>Pseudomonadati</taxon>
        <taxon>Bacteroidota</taxon>
        <taxon>Cytophagia</taxon>
        <taxon>Cytophagales</taxon>
        <taxon>Marivirgaceae</taxon>
        <taxon>Marivirga</taxon>
    </lineage>
</organism>
<comment type="caution">
    <text evidence="3">The sequence shown here is derived from an EMBL/GenBank/DDBJ whole genome shotgun (WGS) entry which is preliminary data.</text>
</comment>
<keyword evidence="4" id="KW-1185">Reference proteome</keyword>
<keyword evidence="2" id="KW-1133">Transmembrane helix</keyword>
<keyword evidence="2" id="KW-0472">Membrane</keyword>
<dbReference type="AlphaFoldDB" id="A0A937ACY1"/>
<reference evidence="3" key="1">
    <citation type="submission" date="2021-01" db="EMBL/GenBank/DDBJ databases">
        <title>Marivirga sp. nov., isolated from intertidal surface sediments.</title>
        <authorList>
            <person name="Zhang M."/>
        </authorList>
    </citation>
    <scope>NUCLEOTIDE SEQUENCE</scope>
    <source>
        <strain evidence="3">SM1354</strain>
    </source>
</reference>
<proteinExistence type="predicted"/>
<evidence type="ECO:0000313" key="3">
    <source>
        <dbReference type="EMBL" id="MBL0763943.1"/>
    </source>
</evidence>
<protein>
    <submittedName>
        <fullName evidence="3">Uncharacterized protein</fullName>
    </submittedName>
</protein>
<dbReference type="Proteomes" id="UP000642920">
    <property type="component" value="Unassembled WGS sequence"/>
</dbReference>
<dbReference type="GO" id="GO:0005254">
    <property type="term" value="F:chloride channel activity"/>
    <property type="evidence" value="ECO:0007669"/>
    <property type="project" value="InterPro"/>
</dbReference>
<sequence length="256" mass="29633">MKILKSVFLIINYKTFVVTLLAVASTWVCGRYGFSADFPLTIIGIAIVFPVVFSIDSAYKRRERTLMLLSDFKAHVQALYLASGQWLKEEDKAFQGRLKSDLITIYKSLKAFCVKDKKSKQEQAEKLFQQISKLSESIQQVRNKELNPGEISRMNQYVSKILVDVENIKMIRTYRTPLTLRAYSKVFIYSFPVIYGPYFEHTAETYAHGLEYMMPIMFSFILISLDNIQEHLENPFDQIGEDDVKFDVAELEAQLK</sequence>
<keyword evidence="2" id="KW-0812">Transmembrane</keyword>
<evidence type="ECO:0000256" key="1">
    <source>
        <dbReference type="SAM" id="Coils"/>
    </source>
</evidence>
<dbReference type="RefSeq" id="WP_201917058.1">
    <property type="nucleotide sequence ID" value="NZ_JAERQG010000001.1"/>
</dbReference>
<feature type="transmembrane region" description="Helical" evidence="2">
    <location>
        <begin position="7"/>
        <end position="28"/>
    </location>
</feature>
<dbReference type="EMBL" id="JAERQG010000001">
    <property type="protein sequence ID" value="MBL0763943.1"/>
    <property type="molecule type" value="Genomic_DNA"/>
</dbReference>
<dbReference type="PANTHER" id="PTHR36970:SF1">
    <property type="entry name" value="BESTROPHIN HOMOLOG"/>
    <property type="match status" value="1"/>
</dbReference>